<organism evidence="2 3">
    <name type="scientific">Thelephora terrestris</name>
    <dbReference type="NCBI Taxonomy" id="56493"/>
    <lineage>
        <taxon>Eukaryota</taxon>
        <taxon>Fungi</taxon>
        <taxon>Dikarya</taxon>
        <taxon>Basidiomycota</taxon>
        <taxon>Agaricomycotina</taxon>
        <taxon>Agaricomycetes</taxon>
        <taxon>Thelephorales</taxon>
        <taxon>Thelephoraceae</taxon>
        <taxon>Thelephora</taxon>
    </lineage>
</organism>
<dbReference type="Proteomes" id="UP000736335">
    <property type="component" value="Unassembled WGS sequence"/>
</dbReference>
<dbReference type="Pfam" id="PF20149">
    <property type="entry name" value="DUF6532"/>
    <property type="match status" value="1"/>
</dbReference>
<keyword evidence="3" id="KW-1185">Reference proteome</keyword>
<evidence type="ECO:0000313" key="3">
    <source>
        <dbReference type="Proteomes" id="UP000736335"/>
    </source>
</evidence>
<evidence type="ECO:0000259" key="1">
    <source>
        <dbReference type="Pfam" id="PF20149"/>
    </source>
</evidence>
<dbReference type="InterPro" id="IPR045341">
    <property type="entry name" value="DUF6532"/>
</dbReference>
<dbReference type="EMBL" id="WIUZ02000018">
    <property type="protein sequence ID" value="KAF9779823.1"/>
    <property type="molecule type" value="Genomic_DNA"/>
</dbReference>
<dbReference type="AlphaFoldDB" id="A0A9P6L220"/>
<accession>A0A9P6L220</accession>
<dbReference type="OrthoDB" id="3300172at2759"/>
<reference evidence="2" key="2">
    <citation type="submission" date="2020-11" db="EMBL/GenBank/DDBJ databases">
        <authorList>
            <consortium name="DOE Joint Genome Institute"/>
            <person name="Kuo A."/>
            <person name="Miyauchi S."/>
            <person name="Kiss E."/>
            <person name="Drula E."/>
            <person name="Kohler A."/>
            <person name="Sanchez-Garcia M."/>
            <person name="Andreopoulos B."/>
            <person name="Barry K.W."/>
            <person name="Bonito G."/>
            <person name="Buee M."/>
            <person name="Carver A."/>
            <person name="Chen C."/>
            <person name="Cichocki N."/>
            <person name="Clum A."/>
            <person name="Culley D."/>
            <person name="Crous P.W."/>
            <person name="Fauchery L."/>
            <person name="Girlanda M."/>
            <person name="Hayes R."/>
            <person name="Keri Z."/>
            <person name="Labutti K."/>
            <person name="Lipzen A."/>
            <person name="Lombard V."/>
            <person name="Magnuson J."/>
            <person name="Maillard F."/>
            <person name="Morin E."/>
            <person name="Murat C."/>
            <person name="Nolan M."/>
            <person name="Ohm R."/>
            <person name="Pangilinan J."/>
            <person name="Pereira M."/>
            <person name="Perotto S."/>
            <person name="Peter M."/>
            <person name="Riley R."/>
            <person name="Sitrit Y."/>
            <person name="Stielow B."/>
            <person name="Szollosi G."/>
            <person name="Zifcakova L."/>
            <person name="Stursova M."/>
            <person name="Spatafora J.W."/>
            <person name="Tedersoo L."/>
            <person name="Vaario L.-M."/>
            <person name="Yamada A."/>
            <person name="Yan M."/>
            <person name="Wang P."/>
            <person name="Xu J."/>
            <person name="Bruns T."/>
            <person name="Baldrian P."/>
            <person name="Vilgalys R."/>
            <person name="Henrissat B."/>
            <person name="Grigoriev I.V."/>
            <person name="Hibbett D."/>
            <person name="Nagy L.G."/>
            <person name="Martin F.M."/>
        </authorList>
    </citation>
    <scope>NUCLEOTIDE SEQUENCE</scope>
    <source>
        <strain evidence="2">UH-Tt-Lm1</strain>
    </source>
</reference>
<proteinExistence type="predicted"/>
<gene>
    <name evidence="2" type="ORF">BJ322DRAFT_1086712</name>
</gene>
<name>A0A9P6L220_9AGAM</name>
<evidence type="ECO:0000313" key="2">
    <source>
        <dbReference type="EMBL" id="KAF9779823.1"/>
    </source>
</evidence>
<protein>
    <recommendedName>
        <fullName evidence="1">DUF6532 domain-containing protein</fullName>
    </recommendedName>
</protein>
<feature type="domain" description="DUF6532" evidence="1">
    <location>
        <begin position="20"/>
        <end position="186"/>
    </location>
</feature>
<comment type="caution">
    <text evidence="2">The sequence shown here is derived from an EMBL/GenBank/DDBJ whole genome shotgun (WGS) entry which is preliminary data.</text>
</comment>
<sequence>MAAAFRTFPMISEYSLDVRSFEEHRQNLGTLAMKGARSHRGRFKTAVLKALYETKEFGITPKTSATSVASRVEALLRHDRFLDATIPSASLRVPGSSMYKSPILKKAVQILYTTEPWYTAISQPWFTDIEDSEQSFKMSPPAGFVAFAACAFHNVLDSLASGTEETVQFREDTYSPIYERLLESVKADMDDFHTGLVVSANIQAFIVEITI</sequence>
<reference evidence="2" key="1">
    <citation type="journal article" date="2020" name="Nat. Commun.">
        <title>Large-scale genome sequencing of mycorrhizal fungi provides insights into the early evolution of symbiotic traits.</title>
        <authorList>
            <person name="Miyauchi S."/>
            <person name="Kiss E."/>
            <person name="Kuo A."/>
            <person name="Drula E."/>
            <person name="Kohler A."/>
            <person name="Sanchez-Garcia M."/>
            <person name="Morin E."/>
            <person name="Andreopoulos B."/>
            <person name="Barry K.W."/>
            <person name="Bonito G."/>
            <person name="Buee M."/>
            <person name="Carver A."/>
            <person name="Chen C."/>
            <person name="Cichocki N."/>
            <person name="Clum A."/>
            <person name="Culley D."/>
            <person name="Crous P.W."/>
            <person name="Fauchery L."/>
            <person name="Girlanda M."/>
            <person name="Hayes R.D."/>
            <person name="Keri Z."/>
            <person name="LaButti K."/>
            <person name="Lipzen A."/>
            <person name="Lombard V."/>
            <person name="Magnuson J."/>
            <person name="Maillard F."/>
            <person name="Murat C."/>
            <person name="Nolan M."/>
            <person name="Ohm R.A."/>
            <person name="Pangilinan J."/>
            <person name="Pereira M.F."/>
            <person name="Perotto S."/>
            <person name="Peter M."/>
            <person name="Pfister S."/>
            <person name="Riley R."/>
            <person name="Sitrit Y."/>
            <person name="Stielow J.B."/>
            <person name="Szollosi G."/>
            <person name="Zifcakova L."/>
            <person name="Stursova M."/>
            <person name="Spatafora J.W."/>
            <person name="Tedersoo L."/>
            <person name="Vaario L.M."/>
            <person name="Yamada A."/>
            <person name="Yan M."/>
            <person name="Wang P."/>
            <person name="Xu J."/>
            <person name="Bruns T."/>
            <person name="Baldrian P."/>
            <person name="Vilgalys R."/>
            <person name="Dunand C."/>
            <person name="Henrissat B."/>
            <person name="Grigoriev I.V."/>
            <person name="Hibbett D."/>
            <person name="Nagy L.G."/>
            <person name="Martin F.M."/>
        </authorList>
    </citation>
    <scope>NUCLEOTIDE SEQUENCE</scope>
    <source>
        <strain evidence="2">UH-Tt-Lm1</strain>
    </source>
</reference>